<sequence>MKIPFLSTPDKPLYSSTQDKIPIAEIIHDIVLFKDGGAALIIESTSLNFGLLNELEQDAVIASYAGLLNSFNFPVQIVVRSQRKDITNYLRFLEEAKKKIKNPKLMVLLNDYQKFITESVKKKNVLSKNFYLVVPFSKYELGIAKSAISFSKKASFIPFPKSYVLKKARVALYPKRDHLIRQARRLGVDLRQLTTPELIELFYHIYNPQVPGRKRETRF</sequence>
<gene>
    <name evidence="1" type="ORF">A2628_02620</name>
</gene>
<organism evidence="1 2">
    <name type="scientific">Candidatus Woesebacteria bacterium RIFCSPHIGHO2_01_FULL_40_22</name>
    <dbReference type="NCBI Taxonomy" id="1802499"/>
    <lineage>
        <taxon>Bacteria</taxon>
        <taxon>Candidatus Woeseibacteriota</taxon>
    </lineage>
</organism>
<name>A0A1F7YH73_9BACT</name>
<dbReference type="EMBL" id="MGGL01000015">
    <property type="protein sequence ID" value="OGM26209.1"/>
    <property type="molecule type" value="Genomic_DNA"/>
</dbReference>
<evidence type="ECO:0000313" key="2">
    <source>
        <dbReference type="Proteomes" id="UP000179221"/>
    </source>
</evidence>
<reference evidence="1 2" key="1">
    <citation type="journal article" date="2016" name="Nat. Commun.">
        <title>Thousands of microbial genomes shed light on interconnected biogeochemical processes in an aquifer system.</title>
        <authorList>
            <person name="Anantharaman K."/>
            <person name="Brown C.T."/>
            <person name="Hug L.A."/>
            <person name="Sharon I."/>
            <person name="Castelle C.J."/>
            <person name="Probst A.J."/>
            <person name="Thomas B.C."/>
            <person name="Singh A."/>
            <person name="Wilkins M.J."/>
            <person name="Karaoz U."/>
            <person name="Brodie E.L."/>
            <person name="Williams K.H."/>
            <person name="Hubbard S.S."/>
            <person name="Banfield J.F."/>
        </authorList>
    </citation>
    <scope>NUCLEOTIDE SEQUENCE [LARGE SCALE GENOMIC DNA]</scope>
</reference>
<dbReference type="AlphaFoldDB" id="A0A1F7YH73"/>
<proteinExistence type="predicted"/>
<accession>A0A1F7YH73</accession>
<evidence type="ECO:0000313" key="1">
    <source>
        <dbReference type="EMBL" id="OGM26209.1"/>
    </source>
</evidence>
<protein>
    <submittedName>
        <fullName evidence="1">Uncharacterized protein</fullName>
    </submittedName>
</protein>
<comment type="caution">
    <text evidence="1">The sequence shown here is derived from an EMBL/GenBank/DDBJ whole genome shotgun (WGS) entry which is preliminary data.</text>
</comment>
<dbReference type="Proteomes" id="UP000179221">
    <property type="component" value="Unassembled WGS sequence"/>
</dbReference>